<dbReference type="UniPathway" id="UPA00050">
    <property type="reaction ID" value="UER00063"/>
</dbReference>
<dbReference type="GO" id="GO:0004412">
    <property type="term" value="F:homoserine dehydrogenase activity"/>
    <property type="evidence" value="ECO:0007669"/>
    <property type="project" value="UniProtKB-EC"/>
</dbReference>
<gene>
    <name evidence="16" type="ORF">LEP1GSC029_0494</name>
</gene>
<evidence type="ECO:0000256" key="6">
    <source>
        <dbReference type="ARBA" id="ARBA00022605"/>
    </source>
</evidence>
<evidence type="ECO:0000256" key="12">
    <source>
        <dbReference type="PIRSR" id="PIRSR000098-2"/>
    </source>
</evidence>
<dbReference type="InterPro" id="IPR016204">
    <property type="entry name" value="HDH"/>
</dbReference>
<dbReference type="FunFam" id="3.30.360.10:FF:000005">
    <property type="entry name" value="Homoserine dehydrogenase"/>
    <property type="match status" value="1"/>
</dbReference>
<keyword evidence="9 13" id="KW-0560">Oxidoreductase</keyword>
<dbReference type="InterPro" id="IPR001342">
    <property type="entry name" value="HDH_cat"/>
</dbReference>
<dbReference type="Gene3D" id="3.30.70.260">
    <property type="match status" value="1"/>
</dbReference>
<dbReference type="UniPathway" id="UPA00051">
    <property type="reaction ID" value="UER00465"/>
</dbReference>
<dbReference type="NCBIfam" id="NF004976">
    <property type="entry name" value="PRK06349.1"/>
    <property type="match status" value="1"/>
</dbReference>
<evidence type="ECO:0000256" key="2">
    <source>
        <dbReference type="ARBA" id="ARBA00005062"/>
    </source>
</evidence>
<accession>A0A829D0E7</accession>
<comment type="similarity">
    <text evidence="3 14">Belongs to the homoserine dehydrogenase family.</text>
</comment>
<evidence type="ECO:0000256" key="4">
    <source>
        <dbReference type="ARBA" id="ARBA00013213"/>
    </source>
</evidence>
<comment type="catalytic activity">
    <reaction evidence="13">
        <text>L-homoserine + NADP(+) = L-aspartate 4-semialdehyde + NADPH + H(+)</text>
        <dbReference type="Rhea" id="RHEA:15761"/>
        <dbReference type="ChEBI" id="CHEBI:15378"/>
        <dbReference type="ChEBI" id="CHEBI:57476"/>
        <dbReference type="ChEBI" id="CHEBI:57783"/>
        <dbReference type="ChEBI" id="CHEBI:58349"/>
        <dbReference type="ChEBI" id="CHEBI:537519"/>
        <dbReference type="EC" id="1.1.1.3"/>
    </reaction>
</comment>
<evidence type="ECO:0000256" key="10">
    <source>
        <dbReference type="ARBA" id="ARBA00023167"/>
    </source>
</evidence>
<dbReference type="PANTHER" id="PTHR43331:SF1">
    <property type="entry name" value="HOMOSERINE DEHYDROGENASE"/>
    <property type="match status" value="1"/>
</dbReference>
<dbReference type="InterPro" id="IPR045865">
    <property type="entry name" value="ACT-like_dom_sf"/>
</dbReference>
<keyword evidence="10 13" id="KW-0486">Methionine biosynthesis</keyword>
<dbReference type="PANTHER" id="PTHR43331">
    <property type="entry name" value="HOMOSERINE DEHYDROGENASE"/>
    <property type="match status" value="1"/>
</dbReference>
<sequence length="432" mass="47951">MVNHGTHSYWIDRCRNCRLRSHRNFKKESNKYLEKFGIELILSSVCTRTPEKIKKELQSFPNCKLESDYQKLVTDPEIDMILELVGGTDIAYSIVKDALKFGKTVITANKALLSQKGDELFSFAQEKGLEIGMEASVAGAIPVIRSIKSSLGSDSFLSLYGILNGTTNFILSKMELENLDYSEALRIAQDLGFAEKDPTFDVEGIDTAHKISILGSLAFSEKIPLQSVQIEGITKISGLDIRFASELGYRIKLLGLVRKLSHKIEARVQPVMIPIKHPFANIMNEMNAVYYQTAYAGTGMFVGKGAGSLPTASSVVSDILYYGARRNKGIFQEKNFFPQAMISEANVSLVRYYLRFTTVDLPGVLSEISKVLGDHGVSISSVRQNETEKEPVEVVVITHPATEESIKNSLKIIDGLSLIRHTSVAIRLEDKL</sequence>
<evidence type="ECO:0000256" key="5">
    <source>
        <dbReference type="ARBA" id="ARBA00013376"/>
    </source>
</evidence>
<dbReference type="Pfam" id="PF00742">
    <property type="entry name" value="Homoserine_dh"/>
    <property type="match status" value="1"/>
</dbReference>
<dbReference type="AlphaFoldDB" id="A0A829D0E7"/>
<dbReference type="SUPFAM" id="SSF51735">
    <property type="entry name" value="NAD(P)-binding Rossmann-fold domains"/>
    <property type="match status" value="1"/>
</dbReference>
<evidence type="ECO:0000256" key="14">
    <source>
        <dbReference type="RuleBase" id="RU004171"/>
    </source>
</evidence>
<dbReference type="Gene3D" id="3.40.50.720">
    <property type="entry name" value="NAD(P)-binding Rossmann-like Domain"/>
    <property type="match status" value="1"/>
</dbReference>
<dbReference type="SUPFAM" id="SSF55347">
    <property type="entry name" value="Glyceraldehyde-3-phosphate dehydrogenase-like, C-terminal domain"/>
    <property type="match status" value="1"/>
</dbReference>
<protein>
    <recommendedName>
        <fullName evidence="5 13">Homoserine dehydrogenase</fullName>
        <ecNumber evidence="4 13">1.1.1.3</ecNumber>
    </recommendedName>
</protein>
<keyword evidence="8 12" id="KW-0521">NADP</keyword>
<dbReference type="PROSITE" id="PS01042">
    <property type="entry name" value="HOMOSER_DHGENASE"/>
    <property type="match status" value="1"/>
</dbReference>
<feature type="domain" description="ACT" evidence="15">
    <location>
        <begin position="353"/>
        <end position="427"/>
    </location>
</feature>
<dbReference type="GO" id="GO:0050661">
    <property type="term" value="F:NADP binding"/>
    <property type="evidence" value="ECO:0007669"/>
    <property type="project" value="InterPro"/>
</dbReference>
<evidence type="ECO:0000313" key="16">
    <source>
        <dbReference type="EMBL" id="EMY05194.1"/>
    </source>
</evidence>
<dbReference type="EMBL" id="AFJL02000091">
    <property type="protein sequence ID" value="EMY05194.1"/>
    <property type="molecule type" value="Genomic_DNA"/>
</dbReference>
<evidence type="ECO:0000256" key="13">
    <source>
        <dbReference type="RuleBase" id="RU000579"/>
    </source>
</evidence>
<dbReference type="InterPro" id="IPR036291">
    <property type="entry name" value="NAD(P)-bd_dom_sf"/>
</dbReference>
<dbReference type="InterPro" id="IPR005106">
    <property type="entry name" value="Asp/hSer_DH_NAD-bd"/>
</dbReference>
<evidence type="ECO:0000256" key="11">
    <source>
        <dbReference type="PIRSR" id="PIRSR000098-1"/>
    </source>
</evidence>
<dbReference type="EC" id="1.1.1.3" evidence="4 13"/>
<keyword evidence="6 13" id="KW-0028">Amino-acid biosynthesis</keyword>
<evidence type="ECO:0000256" key="7">
    <source>
        <dbReference type="ARBA" id="ARBA00022697"/>
    </source>
</evidence>
<comment type="caution">
    <text evidence="16">The sequence shown here is derived from an EMBL/GenBank/DDBJ whole genome shotgun (WGS) entry which is preliminary data.</text>
</comment>
<evidence type="ECO:0000259" key="15">
    <source>
        <dbReference type="PROSITE" id="PS51671"/>
    </source>
</evidence>
<organism evidence="16 17">
    <name type="scientific">Leptospira interrogans str. 2002000626</name>
    <dbReference type="NCBI Taxonomy" id="996803"/>
    <lineage>
        <taxon>Bacteria</taxon>
        <taxon>Pseudomonadati</taxon>
        <taxon>Spirochaetota</taxon>
        <taxon>Spirochaetia</taxon>
        <taxon>Leptospirales</taxon>
        <taxon>Leptospiraceae</taxon>
        <taxon>Leptospira</taxon>
    </lineage>
</organism>
<dbReference type="InterPro" id="IPR019811">
    <property type="entry name" value="HDH_CS"/>
</dbReference>
<reference evidence="16 17" key="1">
    <citation type="submission" date="2013-02" db="EMBL/GenBank/DDBJ databases">
        <authorList>
            <person name="Harkins D.M."/>
            <person name="Durkin A.S."/>
            <person name="Brinkac L.M."/>
            <person name="Haft D.H."/>
            <person name="Selengut J.D."/>
            <person name="Sanka R."/>
            <person name="DePew J."/>
            <person name="Purushe J."/>
            <person name="Whelen A.C."/>
            <person name="Vinetz J.M."/>
            <person name="Sutton G.G."/>
            <person name="Nierman W.C."/>
            <person name="Fouts D.E."/>
        </authorList>
    </citation>
    <scope>NUCLEOTIDE SEQUENCE [LARGE SCALE GENOMIC DNA]</scope>
    <source>
        <strain evidence="16 17">2002000626</strain>
    </source>
</reference>
<dbReference type="PROSITE" id="PS51671">
    <property type="entry name" value="ACT"/>
    <property type="match status" value="1"/>
</dbReference>
<keyword evidence="7 13" id="KW-0791">Threonine biosynthesis</keyword>
<dbReference type="CDD" id="cd04881">
    <property type="entry name" value="ACT_HSDH-Hom"/>
    <property type="match status" value="1"/>
</dbReference>
<feature type="active site" description="Proton donor" evidence="11">
    <location>
        <position position="210"/>
    </location>
</feature>
<evidence type="ECO:0000256" key="9">
    <source>
        <dbReference type="ARBA" id="ARBA00023002"/>
    </source>
</evidence>
<comment type="pathway">
    <text evidence="1 13">Amino-acid biosynthesis; L-threonine biosynthesis; L-threonine from L-aspartate: step 3/5.</text>
</comment>
<dbReference type="InterPro" id="IPR002912">
    <property type="entry name" value="ACT_dom"/>
</dbReference>
<dbReference type="SUPFAM" id="SSF55021">
    <property type="entry name" value="ACT-like"/>
    <property type="match status" value="1"/>
</dbReference>
<dbReference type="Gene3D" id="3.30.360.10">
    <property type="entry name" value="Dihydrodipicolinate Reductase, domain 2"/>
    <property type="match status" value="1"/>
</dbReference>
<feature type="binding site" evidence="12">
    <location>
        <position position="195"/>
    </location>
    <ligand>
        <name>L-homoserine</name>
        <dbReference type="ChEBI" id="CHEBI:57476"/>
    </ligand>
</feature>
<dbReference type="Pfam" id="PF03447">
    <property type="entry name" value="NAD_binding_3"/>
    <property type="match status" value="1"/>
</dbReference>
<dbReference type="GO" id="GO:0009086">
    <property type="term" value="P:methionine biosynthetic process"/>
    <property type="evidence" value="ECO:0007669"/>
    <property type="project" value="UniProtKB-KW"/>
</dbReference>
<dbReference type="Pfam" id="PF01842">
    <property type="entry name" value="ACT"/>
    <property type="match status" value="1"/>
</dbReference>
<evidence type="ECO:0000256" key="1">
    <source>
        <dbReference type="ARBA" id="ARBA00005056"/>
    </source>
</evidence>
<proteinExistence type="inferred from homology"/>
<evidence type="ECO:0000256" key="8">
    <source>
        <dbReference type="ARBA" id="ARBA00022857"/>
    </source>
</evidence>
<dbReference type="GO" id="GO:0009088">
    <property type="term" value="P:threonine biosynthetic process"/>
    <property type="evidence" value="ECO:0007669"/>
    <property type="project" value="UniProtKB-UniPathway"/>
</dbReference>
<dbReference type="FunFam" id="3.30.70.260:FF:000030">
    <property type="entry name" value="Homoserine dehydrogenase"/>
    <property type="match status" value="1"/>
</dbReference>
<feature type="binding site" evidence="12">
    <location>
        <position position="110"/>
    </location>
    <ligand>
        <name>NADPH</name>
        <dbReference type="ChEBI" id="CHEBI:57783"/>
    </ligand>
</feature>
<dbReference type="PIRSF" id="PIRSF000098">
    <property type="entry name" value="Homoser_dehydrog"/>
    <property type="match status" value="1"/>
</dbReference>
<dbReference type="Proteomes" id="UP000012329">
    <property type="component" value="Unassembled WGS sequence"/>
</dbReference>
<evidence type="ECO:0000313" key="17">
    <source>
        <dbReference type="Proteomes" id="UP000012329"/>
    </source>
</evidence>
<comment type="pathway">
    <text evidence="2 13">Amino-acid biosynthesis; L-methionine biosynthesis via de novo pathway; L-homoserine from L-aspartate: step 3/3.</text>
</comment>
<name>A0A829D0E7_LEPIR</name>
<evidence type="ECO:0000256" key="3">
    <source>
        <dbReference type="ARBA" id="ARBA00006753"/>
    </source>
</evidence>